<dbReference type="AlphaFoldDB" id="A0AAU7DE30"/>
<dbReference type="RefSeq" id="WP_348260746.1">
    <property type="nucleotide sequence ID" value="NZ_CP121196.1"/>
</dbReference>
<name>A0AAU7DE30_9BACT</name>
<sequence>MRLEGRVAGPWANELDRVWVEQAPRLTTKKVVIDIHNVTYADAAGKQVLRSIYAQTHAAFITNTPWAQFLADEVTASKAATVEEGD</sequence>
<gene>
    <name evidence="2" type="ORF">P8935_13135</name>
</gene>
<dbReference type="InterPro" id="IPR036513">
    <property type="entry name" value="STAS_dom_sf"/>
</dbReference>
<dbReference type="EMBL" id="CP121196">
    <property type="protein sequence ID" value="XBH15513.1"/>
    <property type="molecule type" value="Genomic_DNA"/>
</dbReference>
<feature type="domain" description="STAS" evidence="1">
    <location>
        <begin position="1"/>
        <end position="53"/>
    </location>
</feature>
<dbReference type="SUPFAM" id="SSF52091">
    <property type="entry name" value="SpoIIaa-like"/>
    <property type="match status" value="1"/>
</dbReference>
<reference evidence="2" key="1">
    <citation type="submission" date="2023-03" db="EMBL/GenBank/DDBJ databases">
        <title>Edaphobacter sp.</title>
        <authorList>
            <person name="Huber K.J."/>
            <person name="Papendorf J."/>
            <person name="Pilke C."/>
            <person name="Bunk B."/>
            <person name="Sproeer C."/>
            <person name="Pester M."/>
        </authorList>
    </citation>
    <scope>NUCLEOTIDE SEQUENCE</scope>
    <source>
        <strain evidence="2">DSM 110680</strain>
    </source>
</reference>
<organism evidence="2">
    <name type="scientific">Telmatobacter sp. DSM 110680</name>
    <dbReference type="NCBI Taxonomy" id="3036704"/>
    <lineage>
        <taxon>Bacteria</taxon>
        <taxon>Pseudomonadati</taxon>
        <taxon>Acidobacteriota</taxon>
        <taxon>Terriglobia</taxon>
        <taxon>Terriglobales</taxon>
        <taxon>Acidobacteriaceae</taxon>
        <taxon>Telmatobacter</taxon>
    </lineage>
</organism>
<dbReference type="InterPro" id="IPR002645">
    <property type="entry name" value="STAS_dom"/>
</dbReference>
<accession>A0AAU7DE30</accession>
<evidence type="ECO:0000259" key="1">
    <source>
        <dbReference type="PROSITE" id="PS50801"/>
    </source>
</evidence>
<protein>
    <recommendedName>
        <fullName evidence="1">STAS domain-containing protein</fullName>
    </recommendedName>
</protein>
<dbReference type="PROSITE" id="PS50801">
    <property type="entry name" value="STAS"/>
    <property type="match status" value="1"/>
</dbReference>
<proteinExistence type="predicted"/>
<evidence type="ECO:0000313" key="2">
    <source>
        <dbReference type="EMBL" id="XBH15513.1"/>
    </source>
</evidence>